<evidence type="ECO:0000313" key="3">
    <source>
        <dbReference type="Proteomes" id="UP000001312"/>
    </source>
</evidence>
<feature type="signal peptide" evidence="1">
    <location>
        <begin position="1"/>
        <end position="19"/>
    </location>
</feature>
<dbReference type="GeneID" id="5486184"/>
<dbReference type="Proteomes" id="UP000001312">
    <property type="component" value="Unassembled WGS sequence"/>
</dbReference>
<dbReference type="RefSeq" id="XP_001590342.1">
    <property type="nucleotide sequence ID" value="XM_001590292.1"/>
</dbReference>
<dbReference type="KEGG" id="ssl:SS1G_09107"/>
<gene>
    <name evidence="2" type="ORF">SS1G_09107</name>
</gene>
<dbReference type="EMBL" id="CH476632">
    <property type="protein sequence ID" value="EDN93241.1"/>
    <property type="molecule type" value="Genomic_DNA"/>
</dbReference>
<dbReference type="InParanoid" id="A7EUU9"/>
<keyword evidence="3" id="KW-1185">Reference proteome</keyword>
<feature type="chain" id="PRO_5002706310" evidence="1">
    <location>
        <begin position="20"/>
        <end position="54"/>
    </location>
</feature>
<dbReference type="AlphaFoldDB" id="A7EUU9"/>
<name>A7EUU9_SCLS1</name>
<proteinExistence type="predicted"/>
<organism evidence="2 3">
    <name type="scientific">Sclerotinia sclerotiorum (strain ATCC 18683 / 1980 / Ss-1)</name>
    <name type="common">White mold</name>
    <name type="synonym">Whetzelinia sclerotiorum</name>
    <dbReference type="NCBI Taxonomy" id="665079"/>
    <lineage>
        <taxon>Eukaryota</taxon>
        <taxon>Fungi</taxon>
        <taxon>Dikarya</taxon>
        <taxon>Ascomycota</taxon>
        <taxon>Pezizomycotina</taxon>
        <taxon>Leotiomycetes</taxon>
        <taxon>Helotiales</taxon>
        <taxon>Sclerotiniaceae</taxon>
        <taxon>Sclerotinia</taxon>
    </lineage>
</organism>
<protein>
    <submittedName>
        <fullName evidence="2">Uncharacterized protein</fullName>
    </submittedName>
</protein>
<reference evidence="3" key="1">
    <citation type="journal article" date="2011" name="PLoS Genet.">
        <title>Genomic analysis of the necrotrophic fungal pathogens Sclerotinia sclerotiorum and Botrytis cinerea.</title>
        <authorList>
            <person name="Amselem J."/>
            <person name="Cuomo C.A."/>
            <person name="van Kan J.A."/>
            <person name="Viaud M."/>
            <person name="Benito E.P."/>
            <person name="Couloux A."/>
            <person name="Coutinho P.M."/>
            <person name="de Vries R.P."/>
            <person name="Dyer P.S."/>
            <person name="Fillinger S."/>
            <person name="Fournier E."/>
            <person name="Gout L."/>
            <person name="Hahn M."/>
            <person name="Kohn L."/>
            <person name="Lapalu N."/>
            <person name="Plummer K.M."/>
            <person name="Pradier J.M."/>
            <person name="Quevillon E."/>
            <person name="Sharon A."/>
            <person name="Simon A."/>
            <person name="ten Have A."/>
            <person name="Tudzynski B."/>
            <person name="Tudzynski P."/>
            <person name="Wincker P."/>
            <person name="Andrew M."/>
            <person name="Anthouard V."/>
            <person name="Beever R.E."/>
            <person name="Beffa R."/>
            <person name="Benoit I."/>
            <person name="Bouzid O."/>
            <person name="Brault B."/>
            <person name="Chen Z."/>
            <person name="Choquer M."/>
            <person name="Collemare J."/>
            <person name="Cotton P."/>
            <person name="Danchin E.G."/>
            <person name="Da Silva C."/>
            <person name="Gautier A."/>
            <person name="Giraud C."/>
            <person name="Giraud T."/>
            <person name="Gonzalez C."/>
            <person name="Grossetete S."/>
            <person name="Guldener U."/>
            <person name="Henrissat B."/>
            <person name="Howlett B.J."/>
            <person name="Kodira C."/>
            <person name="Kretschmer M."/>
            <person name="Lappartient A."/>
            <person name="Leroch M."/>
            <person name="Levis C."/>
            <person name="Mauceli E."/>
            <person name="Neuveglise C."/>
            <person name="Oeser B."/>
            <person name="Pearson M."/>
            <person name="Poulain J."/>
            <person name="Poussereau N."/>
            <person name="Quesneville H."/>
            <person name="Rascle C."/>
            <person name="Schumacher J."/>
            <person name="Segurens B."/>
            <person name="Sexton A."/>
            <person name="Silva E."/>
            <person name="Sirven C."/>
            <person name="Soanes D.M."/>
            <person name="Talbot N.J."/>
            <person name="Templeton M."/>
            <person name="Yandava C."/>
            <person name="Yarden O."/>
            <person name="Zeng Q."/>
            <person name="Rollins J.A."/>
            <person name="Lebrun M.H."/>
            <person name="Dickman M."/>
        </authorList>
    </citation>
    <scope>NUCLEOTIDE SEQUENCE [LARGE SCALE GENOMIC DNA]</scope>
    <source>
        <strain evidence="3">ATCC 18683 / 1980 / Ss-1</strain>
    </source>
</reference>
<sequence>MSGFHMWLWAMLYHIVIRAGKTSKSLHGFVGLSMQMPGRRKEPPLHLDMFQNGK</sequence>
<keyword evidence="1" id="KW-0732">Signal</keyword>
<evidence type="ECO:0000313" key="2">
    <source>
        <dbReference type="EMBL" id="EDN93241.1"/>
    </source>
</evidence>
<accession>A7EUU9</accession>
<evidence type="ECO:0000256" key="1">
    <source>
        <dbReference type="SAM" id="SignalP"/>
    </source>
</evidence>